<evidence type="ECO:0000313" key="8">
    <source>
        <dbReference type="Proteomes" id="UP001150904"/>
    </source>
</evidence>
<dbReference type="GO" id="GO:0050661">
    <property type="term" value="F:NADP binding"/>
    <property type="evidence" value="ECO:0007669"/>
    <property type="project" value="InterPro"/>
</dbReference>
<keyword evidence="5" id="KW-0560">Oxidoreductase</keyword>
<keyword evidence="6" id="KW-1133">Transmembrane helix</keyword>
<dbReference type="OrthoDB" id="74360at2759"/>
<dbReference type="GO" id="GO:0004499">
    <property type="term" value="F:N,N-dimethylaniline monooxygenase activity"/>
    <property type="evidence" value="ECO:0007669"/>
    <property type="project" value="InterPro"/>
</dbReference>
<dbReference type="EMBL" id="JAPQKR010000016">
    <property type="protein sequence ID" value="KAJ5191844.1"/>
    <property type="molecule type" value="Genomic_DNA"/>
</dbReference>
<evidence type="ECO:0000313" key="7">
    <source>
        <dbReference type="EMBL" id="KAJ5191844.1"/>
    </source>
</evidence>
<feature type="transmembrane region" description="Helical" evidence="6">
    <location>
        <begin position="231"/>
        <end position="250"/>
    </location>
</feature>
<comment type="caution">
    <text evidence="7">The sequence shown here is derived from an EMBL/GenBank/DDBJ whole genome shotgun (WGS) entry which is preliminary data.</text>
</comment>
<dbReference type="PANTHER" id="PTHR42877:SF10">
    <property type="entry name" value="L-ORNITHINE N(5)-OXYGENASE"/>
    <property type="match status" value="1"/>
</dbReference>
<dbReference type="GO" id="GO:0050660">
    <property type="term" value="F:flavin adenine dinucleotide binding"/>
    <property type="evidence" value="ECO:0007669"/>
    <property type="project" value="InterPro"/>
</dbReference>
<evidence type="ECO:0000256" key="1">
    <source>
        <dbReference type="ARBA" id="ARBA00001974"/>
    </source>
</evidence>
<keyword evidence="6" id="KW-0812">Transmembrane</keyword>
<dbReference type="PANTHER" id="PTHR42877">
    <property type="entry name" value="L-ORNITHINE N(5)-MONOOXYGENASE-RELATED"/>
    <property type="match status" value="1"/>
</dbReference>
<dbReference type="SUPFAM" id="SSF51905">
    <property type="entry name" value="FAD/NAD(P)-binding domain"/>
    <property type="match status" value="2"/>
</dbReference>
<comment type="cofactor">
    <cofactor evidence="1">
        <name>FAD</name>
        <dbReference type="ChEBI" id="CHEBI:57692"/>
    </cofactor>
</comment>
<dbReference type="RefSeq" id="XP_058304784.1">
    <property type="nucleotide sequence ID" value="XM_058457885.1"/>
</dbReference>
<protein>
    <recommendedName>
        <fullName evidence="9">Monooxygenase</fullName>
    </recommendedName>
</protein>
<keyword evidence="3" id="KW-0285">Flavoprotein</keyword>
<gene>
    <name evidence="7" type="ORF">N7498_010829</name>
</gene>
<name>A0A9W9M7P9_9EURO</name>
<dbReference type="Pfam" id="PF00743">
    <property type="entry name" value="FMO-like"/>
    <property type="match status" value="1"/>
</dbReference>
<accession>A0A9W9M7P9</accession>
<keyword evidence="8" id="KW-1185">Reference proteome</keyword>
<dbReference type="InterPro" id="IPR036188">
    <property type="entry name" value="FAD/NAD-bd_sf"/>
</dbReference>
<dbReference type="Proteomes" id="UP001150904">
    <property type="component" value="Unassembled WGS sequence"/>
</dbReference>
<evidence type="ECO:0000256" key="3">
    <source>
        <dbReference type="ARBA" id="ARBA00022630"/>
    </source>
</evidence>
<evidence type="ECO:0000256" key="2">
    <source>
        <dbReference type="ARBA" id="ARBA00010139"/>
    </source>
</evidence>
<keyword evidence="4" id="KW-0274">FAD</keyword>
<evidence type="ECO:0000256" key="6">
    <source>
        <dbReference type="SAM" id="Phobius"/>
    </source>
</evidence>
<dbReference type="InterPro" id="IPR020946">
    <property type="entry name" value="Flavin_mOase-like"/>
</dbReference>
<comment type="similarity">
    <text evidence="2">Belongs to the FAD-binding monooxygenase family.</text>
</comment>
<reference evidence="7" key="1">
    <citation type="submission" date="2022-12" db="EMBL/GenBank/DDBJ databases">
        <authorList>
            <person name="Petersen C."/>
        </authorList>
    </citation>
    <scope>NUCLEOTIDE SEQUENCE</scope>
    <source>
        <strain evidence="7">IBT 15544</strain>
    </source>
</reference>
<dbReference type="GeneID" id="83185186"/>
<keyword evidence="6" id="KW-0472">Membrane</keyword>
<organism evidence="7 8">
    <name type="scientific">Penicillium cinerascens</name>
    <dbReference type="NCBI Taxonomy" id="70096"/>
    <lineage>
        <taxon>Eukaryota</taxon>
        <taxon>Fungi</taxon>
        <taxon>Dikarya</taxon>
        <taxon>Ascomycota</taxon>
        <taxon>Pezizomycotina</taxon>
        <taxon>Eurotiomycetes</taxon>
        <taxon>Eurotiomycetidae</taxon>
        <taxon>Eurotiales</taxon>
        <taxon>Aspergillaceae</taxon>
        <taxon>Penicillium</taxon>
    </lineage>
</organism>
<proteinExistence type="inferred from homology"/>
<evidence type="ECO:0000256" key="4">
    <source>
        <dbReference type="ARBA" id="ARBA00022827"/>
    </source>
</evidence>
<dbReference type="InterPro" id="IPR051209">
    <property type="entry name" value="FAD-bind_Monooxygenase_sf"/>
</dbReference>
<evidence type="ECO:0008006" key="9">
    <source>
        <dbReference type="Google" id="ProtNLM"/>
    </source>
</evidence>
<dbReference type="AlphaFoldDB" id="A0A9W9M7P9"/>
<reference evidence="7" key="2">
    <citation type="journal article" date="2023" name="IMA Fungus">
        <title>Comparative genomic study of the Penicillium genus elucidates a diverse pangenome and 15 lateral gene transfer events.</title>
        <authorList>
            <person name="Petersen C."/>
            <person name="Sorensen T."/>
            <person name="Nielsen M.R."/>
            <person name="Sondergaard T.E."/>
            <person name="Sorensen J.L."/>
            <person name="Fitzpatrick D.A."/>
            <person name="Frisvad J.C."/>
            <person name="Nielsen K.L."/>
        </authorList>
    </citation>
    <scope>NUCLEOTIDE SEQUENCE</scope>
    <source>
        <strain evidence="7">IBT 15544</strain>
    </source>
</reference>
<evidence type="ECO:0000256" key="5">
    <source>
        <dbReference type="ARBA" id="ARBA00023002"/>
    </source>
</evidence>
<dbReference type="Gene3D" id="3.50.50.60">
    <property type="entry name" value="FAD/NAD(P)-binding domain"/>
    <property type="match status" value="2"/>
</dbReference>
<sequence length="501" mass="57546">MSSENTTYSQFACIGAGFSGIGLGATLKRWYNITDVQIFERHNNLGGTWYINQYPGCACDVPSALYSFSFEQKPDWTRIQADAGEIRAYLNAVANKYDLVRRIQFNTNVERCEWIDERRRWRIRARHIESDEVFYHESRFLFAGTGLLSQPRELDIPGTETFTGPIFHASRWRHDVELKNKEVIVFGNGCTAAQLLPAILGDVKHVTQVIRSKHWMLPPINARMHSLLRTVFFYIPPLMWLCRVLLFVFLEAGHRSFPLTERGAKNRARDRNEAINYIKSTAPQKYHKLLIPDHEIGCKRRIIDSGYLKSLHSDKLTLTDEKVLKVVPEGIRTETGIKKADLLILANGYKTGIFLPGIEMIGRGGTTLTQHWDSIGGPEAYNCSAMSNFPNFFLLVGPNGATGHQSAVLTVENSVNYALRIIYPVLDALDGVVELRREAEEKHSQQLQSSLDRTVFNTGCQSWYKPEYKGKKWNSMAYPWSQYYFWYRSVFPVWHDWKISK</sequence>